<sequence length="120" mass="12967">MQNKNQPKCLLLTGGPELAEIADGTEQVFPVLSGFHALKDIVNSILKQTCTDVFTIEPSSVCVNESFSVVLRGSGFSGSKRTDNVLCILTANQNTYNQKPTVVRDGYLLCPAPVLHEVGQ</sequence>
<gene>
    <name evidence="8" type="ORF">AKAME5_002577200</name>
</gene>
<keyword evidence="2" id="KW-0812">Transmembrane</keyword>
<evidence type="ECO:0000256" key="6">
    <source>
        <dbReference type="ARBA" id="ARBA00023136"/>
    </source>
</evidence>
<comment type="subcellular location">
    <subcellularLocation>
        <location evidence="1">Membrane</location>
        <topology evidence="1">Single-pass type I membrane protein</topology>
    </subcellularLocation>
</comment>
<name>A0AAD3NK01_LATJO</name>
<keyword evidence="6" id="KW-0472">Membrane</keyword>
<comment type="caution">
    <text evidence="8">The sequence shown here is derived from an EMBL/GenBank/DDBJ whole genome shotgun (WGS) entry which is preliminary data.</text>
</comment>
<evidence type="ECO:0000313" key="8">
    <source>
        <dbReference type="EMBL" id="GLD74443.1"/>
    </source>
</evidence>
<keyword evidence="9" id="KW-1185">Reference proteome</keyword>
<keyword evidence="4" id="KW-0732">Signal</keyword>
<evidence type="ECO:0000256" key="2">
    <source>
        <dbReference type="ARBA" id="ARBA00022692"/>
    </source>
</evidence>
<dbReference type="InterPro" id="IPR008400">
    <property type="entry name" value="Anthrax_toxin_rcpt_extracel"/>
</dbReference>
<dbReference type="EMBL" id="BRZM01002234">
    <property type="protein sequence ID" value="GLD74443.1"/>
    <property type="molecule type" value="Genomic_DNA"/>
</dbReference>
<dbReference type="PANTHER" id="PTHR16059">
    <property type="entry name" value="ANTHRAX TOXIN RECEPTOR"/>
    <property type="match status" value="1"/>
</dbReference>
<keyword evidence="5" id="KW-1133">Transmembrane helix</keyword>
<evidence type="ECO:0000256" key="5">
    <source>
        <dbReference type="ARBA" id="ARBA00022989"/>
    </source>
</evidence>
<protein>
    <submittedName>
        <fullName evidence="8">Anthrax toxin receptor 2-like isoform X1</fullName>
    </submittedName>
</protein>
<dbReference type="GO" id="GO:0009986">
    <property type="term" value="C:cell surface"/>
    <property type="evidence" value="ECO:0007669"/>
    <property type="project" value="TreeGrafter"/>
</dbReference>
<feature type="domain" description="Anthrax toxin receptor extracellular" evidence="7">
    <location>
        <begin position="48"/>
        <end position="120"/>
    </location>
</feature>
<dbReference type="GO" id="GO:0004888">
    <property type="term" value="F:transmembrane signaling receptor activity"/>
    <property type="evidence" value="ECO:0007669"/>
    <property type="project" value="TreeGrafter"/>
</dbReference>
<dbReference type="GO" id="GO:0046872">
    <property type="term" value="F:metal ion binding"/>
    <property type="evidence" value="ECO:0007669"/>
    <property type="project" value="UniProtKB-KW"/>
</dbReference>
<accession>A0AAD3NK01</accession>
<dbReference type="Pfam" id="PF05587">
    <property type="entry name" value="Anth_Ig"/>
    <property type="match status" value="1"/>
</dbReference>
<dbReference type="PANTHER" id="PTHR16059:SF29">
    <property type="entry name" value="ANTHRAX TOXIN RECEPTOR"/>
    <property type="match status" value="1"/>
</dbReference>
<evidence type="ECO:0000256" key="4">
    <source>
        <dbReference type="ARBA" id="ARBA00022729"/>
    </source>
</evidence>
<keyword evidence="8" id="KW-0675">Receptor</keyword>
<evidence type="ECO:0000256" key="3">
    <source>
        <dbReference type="ARBA" id="ARBA00022723"/>
    </source>
</evidence>
<evidence type="ECO:0000313" key="9">
    <source>
        <dbReference type="Proteomes" id="UP001279410"/>
    </source>
</evidence>
<evidence type="ECO:0000259" key="7">
    <source>
        <dbReference type="Pfam" id="PF05587"/>
    </source>
</evidence>
<reference evidence="8" key="1">
    <citation type="submission" date="2022-08" db="EMBL/GenBank/DDBJ databases">
        <title>Genome sequencing of akame (Lates japonicus).</title>
        <authorList>
            <person name="Hashiguchi Y."/>
            <person name="Takahashi H."/>
        </authorList>
    </citation>
    <scope>NUCLEOTIDE SEQUENCE</scope>
    <source>
        <strain evidence="8">Kochi</strain>
    </source>
</reference>
<dbReference type="AlphaFoldDB" id="A0AAD3NK01"/>
<dbReference type="GO" id="GO:0005886">
    <property type="term" value="C:plasma membrane"/>
    <property type="evidence" value="ECO:0007669"/>
    <property type="project" value="TreeGrafter"/>
</dbReference>
<proteinExistence type="predicted"/>
<evidence type="ECO:0000256" key="1">
    <source>
        <dbReference type="ARBA" id="ARBA00004479"/>
    </source>
</evidence>
<keyword evidence="3" id="KW-0479">Metal-binding</keyword>
<dbReference type="Proteomes" id="UP001279410">
    <property type="component" value="Unassembled WGS sequence"/>
</dbReference>
<organism evidence="8 9">
    <name type="scientific">Lates japonicus</name>
    <name type="common">Japanese lates</name>
    <dbReference type="NCBI Taxonomy" id="270547"/>
    <lineage>
        <taxon>Eukaryota</taxon>
        <taxon>Metazoa</taxon>
        <taxon>Chordata</taxon>
        <taxon>Craniata</taxon>
        <taxon>Vertebrata</taxon>
        <taxon>Euteleostomi</taxon>
        <taxon>Actinopterygii</taxon>
        <taxon>Neopterygii</taxon>
        <taxon>Teleostei</taxon>
        <taxon>Neoteleostei</taxon>
        <taxon>Acanthomorphata</taxon>
        <taxon>Carangaria</taxon>
        <taxon>Carangaria incertae sedis</taxon>
        <taxon>Centropomidae</taxon>
        <taxon>Lates</taxon>
    </lineage>
</organism>